<feature type="transmembrane region" description="Helical" evidence="5">
    <location>
        <begin position="82"/>
        <end position="106"/>
    </location>
</feature>
<evidence type="ECO:0000256" key="5">
    <source>
        <dbReference type="SAM" id="Phobius"/>
    </source>
</evidence>
<evidence type="ECO:0000256" key="3">
    <source>
        <dbReference type="ARBA" id="ARBA00022989"/>
    </source>
</evidence>
<accession>A0A3P3FCR1</accession>
<evidence type="ECO:0000256" key="2">
    <source>
        <dbReference type="ARBA" id="ARBA00022692"/>
    </source>
</evidence>
<feature type="transmembrane region" description="Helical" evidence="5">
    <location>
        <begin position="112"/>
        <end position="132"/>
    </location>
</feature>
<evidence type="ECO:0000313" key="6">
    <source>
        <dbReference type="EMBL" id="RRH95996.1"/>
    </source>
</evidence>
<protein>
    <submittedName>
        <fullName evidence="6">Isoprenylcysteine carboxylmethyltransferase family protein</fullName>
    </submittedName>
</protein>
<keyword evidence="3 5" id="KW-1133">Transmembrane helix</keyword>
<comment type="caution">
    <text evidence="6">The sequence shown here is derived from an EMBL/GenBank/DDBJ whole genome shotgun (WGS) entry which is preliminary data.</text>
</comment>
<dbReference type="GO" id="GO:0012505">
    <property type="term" value="C:endomembrane system"/>
    <property type="evidence" value="ECO:0007669"/>
    <property type="project" value="UniProtKB-SubCell"/>
</dbReference>
<comment type="subcellular location">
    <subcellularLocation>
        <location evidence="1">Endomembrane system</location>
        <topology evidence="1">Multi-pass membrane protein</topology>
    </subcellularLocation>
</comment>
<keyword evidence="2 5" id="KW-0812">Transmembrane</keyword>
<dbReference type="Gene3D" id="1.20.120.1630">
    <property type="match status" value="1"/>
</dbReference>
<keyword evidence="7" id="KW-1185">Reference proteome</keyword>
<dbReference type="GO" id="GO:0032259">
    <property type="term" value="P:methylation"/>
    <property type="evidence" value="ECO:0007669"/>
    <property type="project" value="UniProtKB-KW"/>
</dbReference>
<name>A0A3P3FCR1_9HYPH</name>
<feature type="transmembrane region" description="Helical" evidence="5">
    <location>
        <begin position="40"/>
        <end position="61"/>
    </location>
</feature>
<evidence type="ECO:0000256" key="1">
    <source>
        <dbReference type="ARBA" id="ARBA00004127"/>
    </source>
</evidence>
<keyword evidence="4 5" id="KW-0472">Membrane</keyword>
<dbReference type="Proteomes" id="UP000273786">
    <property type="component" value="Unassembled WGS sequence"/>
</dbReference>
<keyword evidence="6" id="KW-0808">Transferase</keyword>
<dbReference type="Pfam" id="PF04191">
    <property type="entry name" value="PEMT"/>
    <property type="match status" value="1"/>
</dbReference>
<evidence type="ECO:0000313" key="7">
    <source>
        <dbReference type="Proteomes" id="UP000273786"/>
    </source>
</evidence>
<evidence type="ECO:0000256" key="4">
    <source>
        <dbReference type="ARBA" id="ARBA00023136"/>
    </source>
</evidence>
<dbReference type="OrthoDB" id="9811969at2"/>
<sequence length="157" mass="17459">MAMNDEKDNPGVAVFPPLLFLVVLILMLALRYVWPLAIGGRPLTMVLGIVLAALAIAIIAWGRMTMQRGGTNIDPTKPTLAIITGGPFGFTRNPLYLGLLGLLLGIGLMFDTWWSILVLIPTFLILHSGVVLREEAYLERKFGEPYRTYKTSVRRYL</sequence>
<dbReference type="GO" id="GO:0008168">
    <property type="term" value="F:methyltransferase activity"/>
    <property type="evidence" value="ECO:0007669"/>
    <property type="project" value="UniProtKB-KW"/>
</dbReference>
<keyword evidence="6" id="KW-0489">Methyltransferase</keyword>
<reference evidence="6 7" key="1">
    <citation type="submission" date="2018-11" db="EMBL/GenBank/DDBJ databases">
        <title>the genome of Mesorhizobium tamadayense DSM 28320.</title>
        <authorList>
            <person name="Gao J."/>
        </authorList>
    </citation>
    <scope>NUCLEOTIDE SEQUENCE [LARGE SCALE GENOMIC DNA]</scope>
    <source>
        <strain evidence="6 7">DSM 28320</strain>
    </source>
</reference>
<organism evidence="6 7">
    <name type="scientific">Mesorhizobium tamadayense</name>
    <dbReference type="NCBI Taxonomy" id="425306"/>
    <lineage>
        <taxon>Bacteria</taxon>
        <taxon>Pseudomonadati</taxon>
        <taxon>Pseudomonadota</taxon>
        <taxon>Alphaproteobacteria</taxon>
        <taxon>Hyphomicrobiales</taxon>
        <taxon>Phyllobacteriaceae</taxon>
        <taxon>Mesorhizobium</taxon>
    </lineage>
</organism>
<feature type="transmembrane region" description="Helical" evidence="5">
    <location>
        <begin position="12"/>
        <end position="34"/>
    </location>
</feature>
<proteinExistence type="predicted"/>
<dbReference type="AlphaFoldDB" id="A0A3P3FCR1"/>
<dbReference type="EMBL" id="RQXT01000033">
    <property type="protein sequence ID" value="RRH95996.1"/>
    <property type="molecule type" value="Genomic_DNA"/>
</dbReference>
<gene>
    <name evidence="6" type="ORF">EH240_23645</name>
</gene>
<dbReference type="InterPro" id="IPR007318">
    <property type="entry name" value="Phopholipid_MeTrfase"/>
</dbReference>